<evidence type="ECO:0000313" key="4">
    <source>
        <dbReference type="Proteomes" id="UP001243623"/>
    </source>
</evidence>
<dbReference type="KEGG" id="sgbi:P3F81_10935"/>
<keyword evidence="1" id="KW-0808">Transferase</keyword>
<dbReference type="Proteomes" id="UP001243623">
    <property type="component" value="Chromosome"/>
</dbReference>
<dbReference type="GO" id="GO:0016740">
    <property type="term" value="F:transferase activity"/>
    <property type="evidence" value="ECO:0007669"/>
    <property type="project" value="UniProtKB-KW"/>
</dbReference>
<dbReference type="InterPro" id="IPR011004">
    <property type="entry name" value="Trimer_LpxA-like_sf"/>
</dbReference>
<dbReference type="CDD" id="cd03349">
    <property type="entry name" value="LbH_XAT"/>
    <property type="match status" value="1"/>
</dbReference>
<keyword evidence="2" id="KW-0677">Repeat</keyword>
<evidence type="ECO:0000313" key="3">
    <source>
        <dbReference type="EMBL" id="WIW70394.1"/>
    </source>
</evidence>
<accession>A0A9Y2AHW7</accession>
<dbReference type="InterPro" id="IPR018357">
    <property type="entry name" value="Hexapep_transf_CS"/>
</dbReference>
<name>A0A9Y2AHW7_9FIRM</name>
<reference evidence="3" key="1">
    <citation type="submission" date="2023-03" db="EMBL/GenBank/DDBJ databases">
        <title>Selenobaculum gbiensis gen. nov. sp. nov., a new bacterium isolated from the gut microbiota of IBD patient.</title>
        <authorList>
            <person name="Yeo S."/>
            <person name="Park H."/>
            <person name="Huh C.S."/>
        </authorList>
    </citation>
    <scope>NUCLEOTIDE SEQUENCE</scope>
    <source>
        <strain evidence="3">ICN-92133</strain>
    </source>
</reference>
<dbReference type="InterPro" id="IPR050179">
    <property type="entry name" value="Trans_hexapeptide_repeat"/>
</dbReference>
<evidence type="ECO:0000256" key="1">
    <source>
        <dbReference type="ARBA" id="ARBA00022679"/>
    </source>
</evidence>
<evidence type="ECO:0000256" key="2">
    <source>
        <dbReference type="ARBA" id="ARBA00022737"/>
    </source>
</evidence>
<organism evidence="3 4">
    <name type="scientific">Selenobaculum gibii</name>
    <dbReference type="NCBI Taxonomy" id="3054208"/>
    <lineage>
        <taxon>Bacteria</taxon>
        <taxon>Bacillati</taxon>
        <taxon>Bacillota</taxon>
        <taxon>Negativicutes</taxon>
        <taxon>Selenomonadales</taxon>
        <taxon>Selenomonadaceae</taxon>
        <taxon>Selenobaculum</taxon>
    </lineage>
</organism>
<proteinExistence type="predicted"/>
<dbReference type="RefSeq" id="WP_147670171.1">
    <property type="nucleotide sequence ID" value="NZ_CP120678.1"/>
</dbReference>
<sequence length="341" mass="38434">MIIQVDFANFDTNVRKIFLDKNNEYTAVTLGPGSYFVNGNLEFGSLECHVLIGRYSSLGHRLIFEVGLNHDYHQVTTYPFADLIKKDGQNHADSVNRCQVVIGNDVWIGCDVTIMGGVHIGNGAVIGAGAVIAKNVPPYAVVVGNPAKVIKYRFPENIIEKLQKIKWWNWPEDKIKNTIDEMKTPDVFVEKFNPKTNVNILTEAAVELQGLKQDGYEIFCFAVDFSDKKPVWEKVISQYLNKYTLADKKTLLLEVSPKDMESKEMQEIHLMLQQAGENAPLIMSHNTKDEIPVDVLSSIDIFITNKEDISSQYIDYATDYGVELLFGTDAIIFKDKMVSIV</sequence>
<dbReference type="Gene3D" id="2.160.10.10">
    <property type="entry name" value="Hexapeptide repeat proteins"/>
    <property type="match status" value="1"/>
</dbReference>
<dbReference type="PROSITE" id="PS00101">
    <property type="entry name" value="HEXAPEP_TRANSFERASES"/>
    <property type="match status" value="1"/>
</dbReference>
<dbReference type="EMBL" id="CP120678">
    <property type="protein sequence ID" value="WIW70394.1"/>
    <property type="molecule type" value="Genomic_DNA"/>
</dbReference>
<gene>
    <name evidence="3" type="ORF">P3F81_10935</name>
</gene>
<dbReference type="Pfam" id="PF00132">
    <property type="entry name" value="Hexapep"/>
    <property type="match status" value="1"/>
</dbReference>
<dbReference type="InterPro" id="IPR001451">
    <property type="entry name" value="Hexapep"/>
</dbReference>
<keyword evidence="4" id="KW-1185">Reference proteome</keyword>
<dbReference type="SUPFAM" id="SSF51161">
    <property type="entry name" value="Trimeric LpxA-like enzymes"/>
    <property type="match status" value="1"/>
</dbReference>
<protein>
    <submittedName>
        <fullName evidence="3">CatB-related O-acetyltransferase</fullName>
    </submittedName>
</protein>
<dbReference type="AlphaFoldDB" id="A0A9Y2AHW7"/>
<dbReference type="PANTHER" id="PTHR43300:SF11">
    <property type="entry name" value="ACETYLTRANSFERASE RV3034C-RELATED"/>
    <property type="match status" value="1"/>
</dbReference>
<dbReference type="PANTHER" id="PTHR43300">
    <property type="entry name" value="ACETYLTRANSFERASE"/>
    <property type="match status" value="1"/>
</dbReference>